<feature type="chain" id="PRO_5012458409" evidence="2">
    <location>
        <begin position="17"/>
        <end position="226"/>
    </location>
</feature>
<dbReference type="AlphaFoldDB" id="A0A1R2AW79"/>
<proteinExistence type="predicted"/>
<reference evidence="3 4" key="1">
    <citation type="submission" date="2016-11" db="EMBL/GenBank/DDBJ databases">
        <title>The macronuclear genome of Stentor coeruleus: a giant cell with tiny introns.</title>
        <authorList>
            <person name="Slabodnick M."/>
            <person name="Ruby J.G."/>
            <person name="Reiff S.B."/>
            <person name="Swart E.C."/>
            <person name="Gosai S."/>
            <person name="Prabakaran S."/>
            <person name="Witkowska E."/>
            <person name="Larue G.E."/>
            <person name="Fisher S."/>
            <person name="Freeman R.M."/>
            <person name="Gunawardena J."/>
            <person name="Chu W."/>
            <person name="Stover N.A."/>
            <person name="Gregory B.D."/>
            <person name="Nowacki M."/>
            <person name="Derisi J."/>
            <person name="Roy S.W."/>
            <person name="Marshall W.F."/>
            <person name="Sood P."/>
        </authorList>
    </citation>
    <scope>NUCLEOTIDE SEQUENCE [LARGE SCALE GENOMIC DNA]</scope>
    <source>
        <strain evidence="3">WM001</strain>
    </source>
</reference>
<protein>
    <submittedName>
        <fullName evidence="3">Uncharacterized protein</fullName>
    </submittedName>
</protein>
<keyword evidence="2" id="KW-0732">Signal</keyword>
<evidence type="ECO:0000256" key="1">
    <source>
        <dbReference type="SAM" id="Phobius"/>
    </source>
</evidence>
<name>A0A1R2AW79_9CILI</name>
<sequence>MRHFRYILCLLYITRAANFINDLNDKYKIVSGTEEELFTEVNIVYEGIKNPSGVLFEVVLWNNSLAQRLEIHYIEKSSGNSSVITAHFVPKYESNKLYDLKGFLSILNKEFSIKGKQVAVYYENEQFLQVYENYTYKPEFKLCEAVILVDKILYKLYALLSYEKANFYLWSIGTGNMNTHSFQRFEAVYGFGLGIGICVFMIYWYYSNKHKFPCLKPSDSLILQAE</sequence>
<keyword evidence="1" id="KW-0472">Membrane</keyword>
<dbReference type="EMBL" id="MPUH01001289">
    <property type="protein sequence ID" value="OMJ68722.1"/>
    <property type="molecule type" value="Genomic_DNA"/>
</dbReference>
<comment type="caution">
    <text evidence="3">The sequence shown here is derived from an EMBL/GenBank/DDBJ whole genome shotgun (WGS) entry which is preliminary data.</text>
</comment>
<keyword evidence="1" id="KW-1133">Transmembrane helix</keyword>
<feature type="signal peptide" evidence="2">
    <location>
        <begin position="1"/>
        <end position="16"/>
    </location>
</feature>
<dbReference type="Proteomes" id="UP000187209">
    <property type="component" value="Unassembled WGS sequence"/>
</dbReference>
<evidence type="ECO:0000313" key="3">
    <source>
        <dbReference type="EMBL" id="OMJ68722.1"/>
    </source>
</evidence>
<evidence type="ECO:0000256" key="2">
    <source>
        <dbReference type="SAM" id="SignalP"/>
    </source>
</evidence>
<accession>A0A1R2AW79</accession>
<gene>
    <name evidence="3" type="ORF">SteCoe_33739</name>
</gene>
<evidence type="ECO:0000313" key="4">
    <source>
        <dbReference type="Proteomes" id="UP000187209"/>
    </source>
</evidence>
<keyword evidence="1" id="KW-0812">Transmembrane</keyword>
<keyword evidence="4" id="KW-1185">Reference proteome</keyword>
<feature type="transmembrane region" description="Helical" evidence="1">
    <location>
        <begin position="187"/>
        <end position="206"/>
    </location>
</feature>
<organism evidence="3 4">
    <name type="scientific">Stentor coeruleus</name>
    <dbReference type="NCBI Taxonomy" id="5963"/>
    <lineage>
        <taxon>Eukaryota</taxon>
        <taxon>Sar</taxon>
        <taxon>Alveolata</taxon>
        <taxon>Ciliophora</taxon>
        <taxon>Postciliodesmatophora</taxon>
        <taxon>Heterotrichea</taxon>
        <taxon>Heterotrichida</taxon>
        <taxon>Stentoridae</taxon>
        <taxon>Stentor</taxon>
    </lineage>
</organism>